<dbReference type="GO" id="GO:0000932">
    <property type="term" value="C:P-body"/>
    <property type="evidence" value="ECO:0007669"/>
    <property type="project" value="TreeGrafter"/>
</dbReference>
<dbReference type="InterPro" id="IPR040398">
    <property type="entry name" value="Not1"/>
</dbReference>
<feature type="domain" description="CCR4-NOT transcription complex subunit 1 HEAT repeat" evidence="2">
    <location>
        <begin position="210"/>
        <end position="352"/>
    </location>
</feature>
<feature type="compositionally biased region" description="Polar residues" evidence="1">
    <location>
        <begin position="23"/>
        <end position="38"/>
    </location>
</feature>
<feature type="compositionally biased region" description="Basic residues" evidence="1">
    <location>
        <begin position="39"/>
        <end position="50"/>
    </location>
</feature>
<dbReference type="Pfam" id="PF16418">
    <property type="entry name" value="CNOT1_HEAT"/>
    <property type="match status" value="1"/>
</dbReference>
<feature type="region of interest" description="Disordered" evidence="1">
    <location>
        <begin position="23"/>
        <end position="53"/>
    </location>
</feature>
<protein>
    <submittedName>
        <fullName evidence="4">CNOT1_HEAT domain-containing protein</fullName>
    </submittedName>
</protein>
<dbReference type="GO" id="GO:0060090">
    <property type="term" value="F:molecular adaptor activity"/>
    <property type="evidence" value="ECO:0007669"/>
    <property type="project" value="TreeGrafter"/>
</dbReference>
<name>A0A1I8BSV0_MELHA</name>
<dbReference type="GO" id="GO:0000288">
    <property type="term" value="P:nuclear-transcribed mRNA catabolic process, deadenylation-dependent decay"/>
    <property type="evidence" value="ECO:0007669"/>
    <property type="project" value="TreeGrafter"/>
</dbReference>
<dbReference type="PANTHER" id="PTHR13162:SF8">
    <property type="entry name" value="CCR4-NOT TRANSCRIPTION COMPLEX SUBUNIT 1"/>
    <property type="match status" value="1"/>
</dbReference>
<dbReference type="InterPro" id="IPR032194">
    <property type="entry name" value="CNOT1_HEAT"/>
</dbReference>
<evidence type="ECO:0000259" key="2">
    <source>
        <dbReference type="Pfam" id="PF16418"/>
    </source>
</evidence>
<dbReference type="WBParaSite" id="MhA1_Contig48.frz3.gene22">
    <property type="protein sequence ID" value="MhA1_Contig48.frz3.gene22"/>
    <property type="gene ID" value="MhA1_Contig48.frz3.gene22"/>
</dbReference>
<sequence length="492" mass="54248">MSHNSENLQQISDEINTAESLKNARNNQDEQNCGSNTKHSGKRKERKKKLGSSFTPNIETCQQNILALLGDIPLDTHSTARLITAMIISAAEYSLEEKSSWDMLLSGPNISSQTIPYDGVIFVSAIRALSPTLDWSEVLQALDNPGFVVRTKSALQLLMIILINGIAPNPFPIGLIYRLWAGNKGGQLSLVSQIIHHPDVMPMTQFRVHVLKYLVSVLLSGHSNAVPILQFAWNFENHRVQMRQILFASMAAYYSQNPEDQTRLTRILEITHELKGLSELLSINQFPFVIDLAILAARRDFLKLDKFIEDKLTEHGERFAQDLCQAMRRRCPGLGTNNPLSTETFQLIFSALQPRAASWPIIATELTQLIGQLRSKAIPRTGTSSTSSSSTSFMGGAPPFMPIKMNEGRTSAGTPVIGSGATGHPLGSIGTPSTPTSNPFTLFQQRDQIMRNLRSTPGNEFRSPDFRNLSHLSGSPSHGGNVDFGGLIECKK</sequence>
<evidence type="ECO:0000313" key="3">
    <source>
        <dbReference type="Proteomes" id="UP000095281"/>
    </source>
</evidence>
<dbReference type="Proteomes" id="UP000095281">
    <property type="component" value="Unplaced"/>
</dbReference>
<accession>A0A1I8BSV0</accession>
<dbReference type="GO" id="GO:0017148">
    <property type="term" value="P:negative regulation of translation"/>
    <property type="evidence" value="ECO:0007669"/>
    <property type="project" value="InterPro"/>
</dbReference>
<dbReference type="PANTHER" id="PTHR13162">
    <property type="entry name" value="CCR4-NOT TRANSCRIPTION COMPLEX"/>
    <property type="match status" value="1"/>
</dbReference>
<evidence type="ECO:0000256" key="1">
    <source>
        <dbReference type="SAM" id="MobiDB-lite"/>
    </source>
</evidence>
<reference evidence="4" key="1">
    <citation type="submission" date="2016-11" db="UniProtKB">
        <authorList>
            <consortium name="WormBaseParasite"/>
        </authorList>
    </citation>
    <scope>IDENTIFICATION</scope>
</reference>
<keyword evidence="3" id="KW-1185">Reference proteome</keyword>
<dbReference type="AlphaFoldDB" id="A0A1I8BSV0"/>
<proteinExistence type="predicted"/>
<dbReference type="GO" id="GO:0030015">
    <property type="term" value="C:CCR4-NOT core complex"/>
    <property type="evidence" value="ECO:0007669"/>
    <property type="project" value="InterPro"/>
</dbReference>
<evidence type="ECO:0000313" key="4">
    <source>
        <dbReference type="WBParaSite" id="MhA1_Contig48.frz3.gene22"/>
    </source>
</evidence>
<organism evidence="3 4">
    <name type="scientific">Meloidogyne hapla</name>
    <name type="common">Root-knot nematode worm</name>
    <dbReference type="NCBI Taxonomy" id="6305"/>
    <lineage>
        <taxon>Eukaryota</taxon>
        <taxon>Metazoa</taxon>
        <taxon>Ecdysozoa</taxon>
        <taxon>Nematoda</taxon>
        <taxon>Chromadorea</taxon>
        <taxon>Rhabditida</taxon>
        <taxon>Tylenchina</taxon>
        <taxon>Tylenchomorpha</taxon>
        <taxon>Tylenchoidea</taxon>
        <taxon>Meloidogynidae</taxon>
        <taxon>Meloidogyninae</taxon>
        <taxon>Meloidogyne</taxon>
    </lineage>
</organism>